<comment type="caution">
    <text evidence="1">The sequence shown here is derived from an EMBL/GenBank/DDBJ whole genome shotgun (WGS) entry which is preliminary data.</text>
</comment>
<name>A0A5P0ZGB4_9LACO</name>
<dbReference type="Proteomes" id="UP000380386">
    <property type="component" value="Unassembled WGS sequence"/>
</dbReference>
<accession>A0A5P0ZGB4</accession>
<dbReference type="AlphaFoldDB" id="A0A5P0ZGB4"/>
<organism evidence="1 2">
    <name type="scientific">Companilactobacillus mishanensis</name>
    <dbReference type="NCBI Taxonomy" id="2486008"/>
    <lineage>
        <taxon>Bacteria</taxon>
        <taxon>Bacillati</taxon>
        <taxon>Bacillota</taxon>
        <taxon>Bacilli</taxon>
        <taxon>Lactobacillales</taxon>
        <taxon>Lactobacillaceae</taxon>
        <taxon>Companilactobacillus</taxon>
    </lineage>
</organism>
<sequence>MNALLVSILASILAGCFVALFSYWLNNRGK</sequence>
<dbReference type="RefSeq" id="WP_338080202.1">
    <property type="nucleotide sequence ID" value="NZ_VDFL01000008.1"/>
</dbReference>
<gene>
    <name evidence="1" type="ORF">FHL02_03530</name>
</gene>
<proteinExistence type="predicted"/>
<evidence type="ECO:0000313" key="1">
    <source>
        <dbReference type="EMBL" id="MQS52087.1"/>
    </source>
</evidence>
<reference evidence="1 2" key="1">
    <citation type="journal article" date="2019" name="Syst. Appl. Microbiol.">
        <title>Polyphasic characterization of two novel Lactobacillus spp. isolated from blown salami packages: Description of Lactobacillus halodurans sp. nov. and Lactobacillus salsicarnum sp. nov.</title>
        <authorList>
            <person name="Schuster J.A."/>
            <person name="Klingl A."/>
            <person name="Vogel R.F."/>
            <person name="Ehrmann M.A."/>
        </authorList>
    </citation>
    <scope>NUCLEOTIDE SEQUENCE [LARGE SCALE GENOMIC DNA]</scope>
    <source>
        <strain evidence="1 2">TMW 1.2118</strain>
    </source>
</reference>
<dbReference type="NCBIfam" id="NF033608">
    <property type="entry name" value="type_I_tox_Fst"/>
    <property type="match status" value="1"/>
</dbReference>
<evidence type="ECO:0000313" key="2">
    <source>
        <dbReference type="Proteomes" id="UP000380386"/>
    </source>
</evidence>
<protein>
    <submittedName>
        <fullName evidence="1">Type I toxin-antitoxin system Fst family toxin</fullName>
    </submittedName>
</protein>
<dbReference type="EMBL" id="VDFM01000003">
    <property type="protein sequence ID" value="MQS52087.1"/>
    <property type="molecule type" value="Genomic_DNA"/>
</dbReference>